<reference evidence="1" key="2">
    <citation type="submission" date="2017-11" db="EMBL/GenBank/DDBJ databases">
        <title>Coralsnake Venomics: Analyses of Venom Gland Transcriptomes and Proteomes of Six Brazilian Taxa.</title>
        <authorList>
            <person name="Aird S.D."/>
            <person name="Jorge da Silva N."/>
            <person name="Qiu L."/>
            <person name="Villar-Briones A."/>
            <person name="Aparecida-Saddi V."/>
            <person name="Campos-Telles M.P."/>
            <person name="Grau M."/>
            <person name="Mikheyev A.S."/>
        </authorList>
    </citation>
    <scope>NUCLEOTIDE SEQUENCE</scope>
    <source>
        <tissue evidence="1">Venom_gland</tissue>
    </source>
</reference>
<evidence type="ECO:0000313" key="1">
    <source>
        <dbReference type="EMBL" id="LAB44683.1"/>
    </source>
</evidence>
<protein>
    <submittedName>
        <fullName evidence="1">Uncharacterized protein</fullName>
    </submittedName>
</protein>
<dbReference type="EMBL" id="IACM01173483">
    <property type="protein sequence ID" value="LAB44683.1"/>
    <property type="molecule type" value="Transcribed_RNA"/>
</dbReference>
<proteinExistence type="predicted"/>
<sequence>MITHAPPTPFNPASENWDSYIVRFKFFLEANDLLELSDNRKRVLFLSYCGSDIFETAKALMAPAAMQTVPWTMLQSTLRTHYVSILSKIVRGRLSADVMTRPETANRSLHSCAGFSSFVGSGQS</sequence>
<organism evidence="1">
    <name type="scientific">Micrurus spixii</name>
    <name type="common">Amazon coral snake</name>
    <dbReference type="NCBI Taxonomy" id="129469"/>
    <lineage>
        <taxon>Eukaryota</taxon>
        <taxon>Metazoa</taxon>
        <taxon>Chordata</taxon>
        <taxon>Craniata</taxon>
        <taxon>Vertebrata</taxon>
        <taxon>Euteleostomi</taxon>
        <taxon>Lepidosauria</taxon>
        <taxon>Squamata</taxon>
        <taxon>Bifurcata</taxon>
        <taxon>Unidentata</taxon>
        <taxon>Episquamata</taxon>
        <taxon>Toxicofera</taxon>
        <taxon>Serpentes</taxon>
        <taxon>Colubroidea</taxon>
        <taxon>Elapidae</taxon>
        <taxon>Elapinae</taxon>
        <taxon>Micrurus</taxon>
    </lineage>
</organism>
<reference evidence="1" key="1">
    <citation type="submission" date="2017-07" db="EMBL/GenBank/DDBJ databases">
        <authorList>
            <person name="Mikheyev A."/>
            <person name="Grau M."/>
        </authorList>
    </citation>
    <scope>NUCLEOTIDE SEQUENCE</scope>
    <source>
        <tissue evidence="1">Venom_gland</tissue>
    </source>
</reference>
<dbReference type="AlphaFoldDB" id="A0A2D4NI94"/>
<accession>A0A2D4NI94</accession>
<name>A0A2D4NI94_9SAUR</name>